<comment type="caution">
    <text evidence="1">The sequence shown here is derived from an EMBL/GenBank/DDBJ whole genome shotgun (WGS) entry which is preliminary data.</text>
</comment>
<sequence length="274" mass="29790">MRPVAAAQSDHQVVLATVALQQGGKSRQEYPWQVQRVPCRERAQTVYERRWQRQRQAGALVALDRWTGTVGRQLKHFCRARKAFFPVGEEGGLRRLLPGDEIGEGRCRRTVWQAAVKAVGDLSEQQVEGFLITDVAVGAQQQQVLGIGETQQVSPEQRRLTEILGRAGVDGDPARACVCVGSAAGRFREAVDGQCRAGGGGRLRWCSEAAPERVVTGADPVNGVLQGVCAERPDDARAAGDAEAGVTRIGLLQEPDSFLGRRPARNRAPRMTYG</sequence>
<dbReference type="Proteomes" id="UP000019812">
    <property type="component" value="Unassembled WGS sequence"/>
</dbReference>
<protein>
    <submittedName>
        <fullName evidence="1">Uncharacterized protein</fullName>
    </submittedName>
</protein>
<organism evidence="1 2">
    <name type="scientific">Candidatus Accumulibacter vicinus</name>
    <dbReference type="NCBI Taxonomy" id="2954382"/>
    <lineage>
        <taxon>Bacteria</taxon>
        <taxon>Pseudomonadati</taxon>
        <taxon>Pseudomonadota</taxon>
        <taxon>Betaproteobacteria</taxon>
        <taxon>Candidatus Accumulibacter</taxon>
    </lineage>
</organism>
<dbReference type="AlphaFoldDB" id="A0A084XY45"/>
<reference evidence="1 2" key="1">
    <citation type="submission" date="2014-07" db="EMBL/GenBank/DDBJ databases">
        <title>Expanding our view of genomic diversity in Candidatus Accumulibacter clades.</title>
        <authorList>
            <person name="Skennerton C.T."/>
            <person name="Barr J.J."/>
            <person name="Slater F.R."/>
            <person name="Bond P.L."/>
            <person name="Tyson G.W."/>
        </authorList>
    </citation>
    <scope>NUCLEOTIDE SEQUENCE [LARGE SCALE GENOMIC DNA]</scope>
    <source>
        <strain evidence="2">SK-01</strain>
    </source>
</reference>
<evidence type="ECO:0000313" key="2">
    <source>
        <dbReference type="Proteomes" id="UP000019812"/>
    </source>
</evidence>
<dbReference type="EMBL" id="JDSS02000028">
    <property type="protein sequence ID" value="KFB67389.1"/>
    <property type="molecule type" value="Genomic_DNA"/>
</dbReference>
<evidence type="ECO:0000313" key="1">
    <source>
        <dbReference type="EMBL" id="KFB67389.1"/>
    </source>
</evidence>
<gene>
    <name evidence="1" type="ORF">CAPSK01_003147</name>
</gene>
<accession>A0A084XY45</accession>
<dbReference type="STRING" id="1457154.CAPSK01_003147"/>
<name>A0A084XY45_9PROT</name>
<proteinExistence type="predicted"/>